<evidence type="ECO:0000313" key="3">
    <source>
        <dbReference type="EMBL" id="PPQ88930.1"/>
    </source>
</evidence>
<dbReference type="AlphaFoldDB" id="A0A409XDV1"/>
<dbReference type="InterPro" id="IPR056884">
    <property type="entry name" value="NPHP3-like_N"/>
</dbReference>
<dbReference type="InParanoid" id="A0A409XDV1"/>
<dbReference type="SUPFAM" id="SSF52540">
    <property type="entry name" value="P-loop containing nucleoside triphosphate hydrolases"/>
    <property type="match status" value="1"/>
</dbReference>
<comment type="caution">
    <text evidence="3">The sequence shown here is derived from an EMBL/GenBank/DDBJ whole genome shotgun (WGS) entry which is preliminary data.</text>
</comment>
<proteinExistence type="predicted"/>
<dbReference type="STRING" id="93625.A0A409XDV1"/>
<dbReference type="Gene3D" id="3.40.50.300">
    <property type="entry name" value="P-loop containing nucleotide triphosphate hydrolases"/>
    <property type="match status" value="1"/>
</dbReference>
<evidence type="ECO:0000313" key="4">
    <source>
        <dbReference type="Proteomes" id="UP000283269"/>
    </source>
</evidence>
<dbReference type="InterPro" id="IPR027417">
    <property type="entry name" value="P-loop_NTPase"/>
</dbReference>
<evidence type="ECO:0000256" key="1">
    <source>
        <dbReference type="ARBA" id="ARBA00022737"/>
    </source>
</evidence>
<dbReference type="PANTHER" id="PTHR10039">
    <property type="entry name" value="AMELOGENIN"/>
    <property type="match status" value="1"/>
</dbReference>
<dbReference type="Pfam" id="PF24883">
    <property type="entry name" value="NPHP3_N"/>
    <property type="match status" value="1"/>
</dbReference>
<evidence type="ECO:0000259" key="2">
    <source>
        <dbReference type="Pfam" id="PF24883"/>
    </source>
</evidence>
<dbReference type="EMBL" id="NHYD01001985">
    <property type="protein sequence ID" value="PPQ88930.1"/>
    <property type="molecule type" value="Genomic_DNA"/>
</dbReference>
<organism evidence="3 4">
    <name type="scientific">Psilocybe cyanescens</name>
    <dbReference type="NCBI Taxonomy" id="93625"/>
    <lineage>
        <taxon>Eukaryota</taxon>
        <taxon>Fungi</taxon>
        <taxon>Dikarya</taxon>
        <taxon>Basidiomycota</taxon>
        <taxon>Agaricomycotina</taxon>
        <taxon>Agaricomycetes</taxon>
        <taxon>Agaricomycetidae</taxon>
        <taxon>Agaricales</taxon>
        <taxon>Agaricineae</taxon>
        <taxon>Strophariaceae</taxon>
        <taxon>Psilocybe</taxon>
    </lineage>
</organism>
<feature type="domain" description="Nephrocystin 3-like N-terminal" evidence="2">
    <location>
        <begin position="55"/>
        <end position="210"/>
    </location>
</feature>
<accession>A0A409XDV1</accession>
<protein>
    <recommendedName>
        <fullName evidence="2">Nephrocystin 3-like N-terminal domain-containing protein</fullName>
    </recommendedName>
</protein>
<name>A0A409XDV1_PSICY</name>
<dbReference type="Proteomes" id="UP000283269">
    <property type="component" value="Unassembled WGS sequence"/>
</dbReference>
<reference evidence="3 4" key="1">
    <citation type="journal article" date="2018" name="Evol. Lett.">
        <title>Horizontal gene cluster transfer increased hallucinogenic mushroom diversity.</title>
        <authorList>
            <person name="Reynolds H.T."/>
            <person name="Vijayakumar V."/>
            <person name="Gluck-Thaler E."/>
            <person name="Korotkin H.B."/>
            <person name="Matheny P.B."/>
            <person name="Slot J.C."/>
        </authorList>
    </citation>
    <scope>NUCLEOTIDE SEQUENCE [LARGE SCALE GENOMIC DNA]</scope>
    <source>
        <strain evidence="3 4">2631</strain>
    </source>
</reference>
<gene>
    <name evidence="3" type="ORF">CVT25_005268</name>
</gene>
<dbReference type="OrthoDB" id="3027122at2759"/>
<keyword evidence="1" id="KW-0677">Repeat</keyword>
<keyword evidence="4" id="KW-1185">Reference proteome</keyword>
<sequence>MQGLTIGGFERLQEYVAHGAFHDSGERFDPPKCHQNTRVAIIKRITEWISGLNEDTQEALIMWLYGAAGAGKSAIAQTIAEILHGQQFFLASFFFSRNDPQRGVAKWLVTTLAYQLAVRLPQVFRERVSLTFEQDPLIVTRSLEAQFMALVREPLLKLVHSGFLTNNHIIVIIDGLDECDDPKVQAKLVDLSFDLLRGQDLPLKILIASRPEMDISSSFDRKPFSMLARIALDHNYQADRDILHFLADKFNEIKTQHRLSSYIPIGWPAEDSLNILVRKSSGQFIYASTVVKYIASPRHRPTHRLEIVLGIQLPKAGDSPFAELDALYRHILMGVEDVDLLLQIIGFFVFHPPLPPNPVTFIEGFLSLAPGDVQLLMQNIGSLISIEHHPGYPDGSVLTVRLLHASLKDYLLDRSRSKDFFLDRLKMHTHYAELCLTHMMELPSLESNSPHHPFTDPVNGPWPIFTHFFHHCPLAKPNPQLLQHTLHLTLNRCHTILGVTGRYDTFFSREYFFYLDSLSSIWADSAISQFYADEIVALEQLIKAQLGPYPPRSHICFLLASIMNEDSPPYYVPDAIFLGKFLGNTSRTAPLGCTLNFLTDEHPVLRKHLHNTLQDWIISTQHPSDTTSVYTSAAFFALRYILTCAFPYASHTTRFGRSCHYHRTRMNNPAQSLWYRRSVNTAYKMYYTNDRYIDFVQAAGKGAFIDAQFHPIRWYRFNTGEAFHAYFWALKVLPPLLGKSGYSEELVAYARKAGIMRSNDYLNFIYPQLAQKWRSAQAAVKAYLRGAEHGKNLIT</sequence>